<sequence>MISFIQKIISVKYIVALVISLLTYNLVLSNSKEYIFEQISPDAGFAFDQISSIVEDKNGFIWFGCYNGLYYYNSLEIVKYSYDPTKEDTPPSNVITRLYKDWNNTLWICTDNGICYFNEKENAFVRMNLKQADLFQSKHHVRQILQYSESGYLLIINNGLYRFNIEEKNLQQVDLNINILRPAMCLATDNAGNILIGTKFGKLLVTDNTLNNIRILYESPTLNSSNDILDICTTKSGYWLGSRNNGIAVVDEDGKLLKEYNKNLKGEFALPNNRLHKIIEQPNGDIWVATFDGIQVISRDGNLTIRPTQHNKLPLNIIFDFYVDKNGGTWVGTWTGGLAYYNPYNYRFEHIKRLKEGSPTPRNVISSFAEKADGNILIGSENLGLFEYDIETKLFVTKNFNPKKIPFKRIESLVADKNNTIWIGTFNEGLWKYANQQLSEIKSDVSLNLTNTSITATDNGLWLGGAGNGLLFYDFNTNKTTEYHENDSKIGSISSNRVRKTFMDSRGDLWICTNNGLSLKRKESDNFERFFYNDNNNSISRNMVYTVAEDNAGNIWIGTAGGGIDIYDPKSDSFYKLKQNNRIENADIFSIIKDLNGDMWVSSNEGIFQYITKTNKLKSYSLQDGIIGNQYNPNAAFINSTGKIFFGGANGFNIIDPQIVKENPVVPEIFLSKLLINHQPINSENTIKVNAKHFASINKLELKHNQNTLVFGFVANNFIKSSKNLFKYRIKNYIDDWIEISQGHDVSLAKVPPGKYTLEIIGSNNDGIWSQQTKEIEIIIHPPFWLSWYAYILYTIFIGVIFLLITRELAYRVKMRKEMMAERYKHEAEENLFLEKTKFFTNISHEFRTPLTLILSPLNSLISRFENEKGVQEHLNIMKRNAERLLRLTNQILDFRLIELDKVKLNIQEEDVVSICQNIVQHFEFQIKEKEINYIFSSPFKSFKLSIDSEKIEKVVYNIISNALKYSPEKGQVILSIEQKELNENNYSNVNYTGNQFLGDSLEIKIKDNGRGISDKNIPTIFDRFFVDKESDETGTGIGLHICQEYIRLHNGNIMVTSEQGNGTTFTINLPVQDSPEYEKENIIIQSHLTKDIDSDIEENAIVTSVDKKVLLFAEDNDELRVYLKNVLANNYKVLTAKNGQQALEIATEVLPDIIVSDIMMPGIDGIELTDRIKSNQKTNHIPIILLTALTENKYQIDSMHKGADAFLTKPVDEKLLIARIENILSNRENLKKKFDDQGQTSHDSTVSETFEQKAERIVENNLQNTLFDIDSLSTKLGVSRSSLHRKIKTATNLSPSEFIRDVRLNNAVKLMKSGKYNIDEIGTYVGFNSTSYFIRSFKKKYGQTPKEYYSKLKK</sequence>
<keyword evidence="5" id="KW-0418">Kinase</keyword>
<dbReference type="EMBL" id="JRHC01000009">
    <property type="protein sequence ID" value="KJF41730.1"/>
    <property type="molecule type" value="Genomic_DNA"/>
</dbReference>
<dbReference type="GO" id="GO:0043565">
    <property type="term" value="F:sequence-specific DNA binding"/>
    <property type="evidence" value="ECO:0007669"/>
    <property type="project" value="InterPro"/>
</dbReference>
<dbReference type="SMART" id="SM00448">
    <property type="entry name" value="REC"/>
    <property type="match status" value="1"/>
</dbReference>
<dbReference type="InterPro" id="IPR011110">
    <property type="entry name" value="Reg_prop"/>
</dbReference>
<feature type="domain" description="Response regulatory" evidence="13">
    <location>
        <begin position="1110"/>
        <end position="1225"/>
    </location>
</feature>
<dbReference type="Pfam" id="PF00072">
    <property type="entry name" value="Response_reg"/>
    <property type="match status" value="1"/>
</dbReference>
<keyword evidence="15" id="KW-1185">Reference proteome</keyword>
<dbReference type="SUPFAM" id="SSF47384">
    <property type="entry name" value="Homodimeric domain of signal transducing histidine kinase"/>
    <property type="match status" value="1"/>
</dbReference>
<dbReference type="SUPFAM" id="SSF55874">
    <property type="entry name" value="ATPase domain of HSP90 chaperone/DNA topoisomerase II/histidine kinase"/>
    <property type="match status" value="1"/>
</dbReference>
<name>A0A0D8J462_9BACT</name>
<dbReference type="Pfam" id="PF02518">
    <property type="entry name" value="HATPase_c"/>
    <property type="match status" value="1"/>
</dbReference>
<dbReference type="InterPro" id="IPR001789">
    <property type="entry name" value="Sig_transdc_resp-reg_receiver"/>
</dbReference>
<evidence type="ECO:0000259" key="13">
    <source>
        <dbReference type="PROSITE" id="PS50110"/>
    </source>
</evidence>
<evidence type="ECO:0000256" key="4">
    <source>
        <dbReference type="ARBA" id="ARBA00022679"/>
    </source>
</evidence>
<dbReference type="EC" id="2.7.13.3" evidence="2"/>
<dbReference type="InterPro" id="IPR003661">
    <property type="entry name" value="HisK_dim/P_dom"/>
</dbReference>
<evidence type="ECO:0000256" key="1">
    <source>
        <dbReference type="ARBA" id="ARBA00000085"/>
    </source>
</evidence>
<dbReference type="GO" id="GO:0003700">
    <property type="term" value="F:DNA-binding transcription factor activity"/>
    <property type="evidence" value="ECO:0007669"/>
    <property type="project" value="InterPro"/>
</dbReference>
<feature type="domain" description="HTH araC/xylS-type" evidence="11">
    <location>
        <begin position="1253"/>
        <end position="1352"/>
    </location>
</feature>
<dbReference type="SUPFAM" id="SSF52172">
    <property type="entry name" value="CheY-like"/>
    <property type="match status" value="1"/>
</dbReference>
<keyword evidence="10" id="KW-0812">Transmembrane</keyword>
<dbReference type="InterPro" id="IPR011123">
    <property type="entry name" value="Y_Y_Y"/>
</dbReference>
<dbReference type="PANTHER" id="PTHR43547">
    <property type="entry name" value="TWO-COMPONENT HISTIDINE KINASE"/>
    <property type="match status" value="1"/>
</dbReference>
<dbReference type="InterPro" id="IPR005467">
    <property type="entry name" value="His_kinase_dom"/>
</dbReference>
<dbReference type="Gene3D" id="1.10.287.130">
    <property type="match status" value="1"/>
</dbReference>
<dbReference type="InterPro" id="IPR036890">
    <property type="entry name" value="HATPase_C_sf"/>
</dbReference>
<evidence type="ECO:0000256" key="5">
    <source>
        <dbReference type="ARBA" id="ARBA00022777"/>
    </source>
</evidence>
<proteinExistence type="predicted"/>
<feature type="modified residue" description="4-aspartylphosphate" evidence="9">
    <location>
        <position position="1158"/>
    </location>
</feature>
<keyword evidence="3 9" id="KW-0597">Phosphoprotein</keyword>
<reference evidence="14 15" key="1">
    <citation type="submission" date="2014-09" db="EMBL/GenBank/DDBJ databases">
        <title>Draft Genome Sequence of Draconibacterium sp. JN14CK-3.</title>
        <authorList>
            <person name="Dong C."/>
            <person name="Lai Q."/>
            <person name="Shao Z."/>
        </authorList>
    </citation>
    <scope>NUCLEOTIDE SEQUENCE [LARGE SCALE GENOMIC DNA]</scope>
    <source>
        <strain evidence="14 15">JN14CK-3</strain>
    </source>
</reference>
<feature type="domain" description="Histidine kinase" evidence="12">
    <location>
        <begin position="842"/>
        <end position="1074"/>
    </location>
</feature>
<keyword evidence="10" id="KW-0472">Membrane</keyword>
<dbReference type="SMART" id="SM00387">
    <property type="entry name" value="HATPase_c"/>
    <property type="match status" value="1"/>
</dbReference>
<dbReference type="SMART" id="SM00388">
    <property type="entry name" value="HisKA"/>
    <property type="match status" value="1"/>
</dbReference>
<dbReference type="InterPro" id="IPR011006">
    <property type="entry name" value="CheY-like_superfamily"/>
</dbReference>
<dbReference type="InterPro" id="IPR036097">
    <property type="entry name" value="HisK_dim/P_sf"/>
</dbReference>
<protein>
    <recommendedName>
        <fullName evidence="2">histidine kinase</fullName>
        <ecNumber evidence="2">2.7.13.3</ecNumber>
    </recommendedName>
</protein>
<dbReference type="InterPro" id="IPR003594">
    <property type="entry name" value="HATPase_dom"/>
</dbReference>
<organism evidence="14 15">
    <name type="scientific">Draconibacterium sediminis</name>
    <dbReference type="NCBI Taxonomy" id="1544798"/>
    <lineage>
        <taxon>Bacteria</taxon>
        <taxon>Pseudomonadati</taxon>
        <taxon>Bacteroidota</taxon>
        <taxon>Bacteroidia</taxon>
        <taxon>Marinilabiliales</taxon>
        <taxon>Prolixibacteraceae</taxon>
        <taxon>Draconibacterium</taxon>
    </lineage>
</organism>
<dbReference type="Gene3D" id="3.30.565.10">
    <property type="entry name" value="Histidine kinase-like ATPase, C-terminal domain"/>
    <property type="match status" value="1"/>
</dbReference>
<dbReference type="FunFam" id="3.30.565.10:FF:000006">
    <property type="entry name" value="Sensor histidine kinase WalK"/>
    <property type="match status" value="1"/>
</dbReference>
<dbReference type="FunFam" id="1.10.287.130:FF:000045">
    <property type="entry name" value="Two-component system sensor histidine kinase/response regulator"/>
    <property type="match status" value="1"/>
</dbReference>
<dbReference type="SMART" id="SM00342">
    <property type="entry name" value="HTH_ARAC"/>
    <property type="match status" value="1"/>
</dbReference>
<evidence type="ECO:0000256" key="3">
    <source>
        <dbReference type="ARBA" id="ARBA00022553"/>
    </source>
</evidence>
<feature type="transmembrane region" description="Helical" evidence="10">
    <location>
        <begin position="788"/>
        <end position="810"/>
    </location>
</feature>
<gene>
    <name evidence="14" type="ORF">LH29_23655</name>
</gene>
<dbReference type="Pfam" id="PF00512">
    <property type="entry name" value="HisKA"/>
    <property type="match status" value="1"/>
</dbReference>
<dbReference type="SUPFAM" id="SSF46689">
    <property type="entry name" value="Homeodomain-like"/>
    <property type="match status" value="1"/>
</dbReference>
<comment type="catalytic activity">
    <reaction evidence="1">
        <text>ATP + protein L-histidine = ADP + protein N-phospho-L-histidine.</text>
        <dbReference type="EC" id="2.7.13.3"/>
    </reaction>
</comment>
<keyword evidence="8" id="KW-0804">Transcription</keyword>
<dbReference type="PROSITE" id="PS00041">
    <property type="entry name" value="HTH_ARAC_FAMILY_1"/>
    <property type="match status" value="1"/>
</dbReference>
<dbReference type="PRINTS" id="PR00344">
    <property type="entry name" value="BCTRLSENSOR"/>
</dbReference>
<dbReference type="PROSITE" id="PS50110">
    <property type="entry name" value="RESPONSE_REGULATORY"/>
    <property type="match status" value="1"/>
</dbReference>
<dbReference type="PATRIC" id="fig|1544798.3.peg.4918"/>
<keyword evidence="7" id="KW-0238">DNA-binding</keyword>
<dbReference type="Pfam" id="PF07494">
    <property type="entry name" value="Reg_prop"/>
    <property type="match status" value="2"/>
</dbReference>
<evidence type="ECO:0000256" key="10">
    <source>
        <dbReference type="SAM" id="Phobius"/>
    </source>
</evidence>
<dbReference type="PROSITE" id="PS01124">
    <property type="entry name" value="HTH_ARAC_FAMILY_2"/>
    <property type="match status" value="1"/>
</dbReference>
<evidence type="ECO:0000313" key="15">
    <source>
        <dbReference type="Proteomes" id="UP000032544"/>
    </source>
</evidence>
<evidence type="ECO:0000256" key="8">
    <source>
        <dbReference type="ARBA" id="ARBA00023163"/>
    </source>
</evidence>
<dbReference type="PROSITE" id="PS50109">
    <property type="entry name" value="HIS_KIN"/>
    <property type="match status" value="1"/>
</dbReference>
<keyword evidence="10" id="KW-1133">Transmembrane helix</keyword>
<evidence type="ECO:0000256" key="6">
    <source>
        <dbReference type="ARBA" id="ARBA00023015"/>
    </source>
</evidence>
<dbReference type="SUPFAM" id="SSF63829">
    <property type="entry name" value="Calcium-dependent phosphotriesterase"/>
    <property type="match status" value="3"/>
</dbReference>
<dbReference type="GO" id="GO:0000155">
    <property type="term" value="F:phosphorelay sensor kinase activity"/>
    <property type="evidence" value="ECO:0007669"/>
    <property type="project" value="InterPro"/>
</dbReference>
<keyword evidence="6" id="KW-0805">Transcription regulation</keyword>
<dbReference type="InterPro" id="IPR018060">
    <property type="entry name" value="HTH_AraC"/>
</dbReference>
<evidence type="ECO:0000259" key="11">
    <source>
        <dbReference type="PROSITE" id="PS01124"/>
    </source>
</evidence>
<dbReference type="InterPro" id="IPR015943">
    <property type="entry name" value="WD40/YVTN_repeat-like_dom_sf"/>
</dbReference>
<dbReference type="STRING" id="1544798.LH29_23655"/>
<dbReference type="Gene3D" id="3.40.50.2300">
    <property type="match status" value="1"/>
</dbReference>
<dbReference type="InterPro" id="IPR018062">
    <property type="entry name" value="HTH_AraC-typ_CS"/>
</dbReference>
<comment type="caution">
    <text evidence="14">The sequence shown here is derived from an EMBL/GenBank/DDBJ whole genome shotgun (WGS) entry which is preliminary data.</text>
</comment>
<evidence type="ECO:0000256" key="2">
    <source>
        <dbReference type="ARBA" id="ARBA00012438"/>
    </source>
</evidence>
<dbReference type="Proteomes" id="UP000032544">
    <property type="component" value="Unassembled WGS sequence"/>
</dbReference>
<dbReference type="OrthoDB" id="717811at2"/>
<dbReference type="InterPro" id="IPR013783">
    <property type="entry name" value="Ig-like_fold"/>
</dbReference>
<dbReference type="InterPro" id="IPR009057">
    <property type="entry name" value="Homeodomain-like_sf"/>
</dbReference>
<keyword evidence="4" id="KW-0808">Transferase</keyword>
<dbReference type="Gene3D" id="2.130.10.10">
    <property type="entry name" value="YVTN repeat-like/Quinoprotein amine dehydrogenase"/>
    <property type="match status" value="2"/>
</dbReference>
<evidence type="ECO:0000256" key="9">
    <source>
        <dbReference type="PROSITE-ProRule" id="PRU00169"/>
    </source>
</evidence>
<accession>A0A0D8J462</accession>
<dbReference type="Gene3D" id="1.10.10.60">
    <property type="entry name" value="Homeodomain-like"/>
    <property type="match status" value="2"/>
</dbReference>
<dbReference type="CDD" id="cd00082">
    <property type="entry name" value="HisKA"/>
    <property type="match status" value="1"/>
</dbReference>
<evidence type="ECO:0000256" key="7">
    <source>
        <dbReference type="ARBA" id="ARBA00023125"/>
    </source>
</evidence>
<dbReference type="Pfam" id="PF07495">
    <property type="entry name" value="Y_Y_Y"/>
    <property type="match status" value="1"/>
</dbReference>
<dbReference type="Gene3D" id="2.60.40.10">
    <property type="entry name" value="Immunoglobulins"/>
    <property type="match status" value="1"/>
</dbReference>
<evidence type="ECO:0000313" key="14">
    <source>
        <dbReference type="EMBL" id="KJF41730.1"/>
    </source>
</evidence>
<dbReference type="InterPro" id="IPR004358">
    <property type="entry name" value="Sig_transdc_His_kin-like_C"/>
</dbReference>
<dbReference type="PANTHER" id="PTHR43547:SF2">
    <property type="entry name" value="HYBRID SIGNAL TRANSDUCTION HISTIDINE KINASE C"/>
    <property type="match status" value="1"/>
</dbReference>
<evidence type="ECO:0000259" key="12">
    <source>
        <dbReference type="PROSITE" id="PS50109"/>
    </source>
</evidence>
<dbReference type="Pfam" id="PF12833">
    <property type="entry name" value="HTH_18"/>
    <property type="match status" value="1"/>
</dbReference>